<protein>
    <submittedName>
        <fullName evidence="1">Histidine kinase</fullName>
    </submittedName>
</protein>
<sequence>MSEQIMQQILSELQTIKTEVAGIKTEVAGIKTEVAEIKSEQKSMGARLDRMESDIAEIKKDTALIPLVQRAVLESHSDVTTIKNNQQEQQKILERLTYRSVSHEADIAELRRI</sequence>
<evidence type="ECO:0000313" key="1">
    <source>
        <dbReference type="EMBL" id="MFC7152005.1"/>
    </source>
</evidence>
<evidence type="ECO:0000313" key="2">
    <source>
        <dbReference type="Proteomes" id="UP001596378"/>
    </source>
</evidence>
<comment type="caution">
    <text evidence="1">The sequence shown here is derived from an EMBL/GenBank/DDBJ whole genome shotgun (WGS) entry which is preliminary data.</text>
</comment>
<name>A0ABW2FM40_9BACL</name>
<dbReference type="EMBL" id="JBHTAI010000020">
    <property type="protein sequence ID" value="MFC7152005.1"/>
    <property type="molecule type" value="Genomic_DNA"/>
</dbReference>
<dbReference type="RefSeq" id="WP_378048674.1">
    <property type="nucleotide sequence ID" value="NZ_JBHMDN010000017.1"/>
</dbReference>
<keyword evidence="2" id="KW-1185">Reference proteome</keyword>
<gene>
    <name evidence="1" type="ORF">ACFQMJ_25995</name>
</gene>
<accession>A0ABW2FM40</accession>
<proteinExistence type="predicted"/>
<dbReference type="Gene3D" id="1.20.5.190">
    <property type="match status" value="1"/>
</dbReference>
<organism evidence="1 2">
    <name type="scientific">Cohnella cellulosilytica</name>
    <dbReference type="NCBI Taxonomy" id="986710"/>
    <lineage>
        <taxon>Bacteria</taxon>
        <taxon>Bacillati</taxon>
        <taxon>Bacillota</taxon>
        <taxon>Bacilli</taxon>
        <taxon>Bacillales</taxon>
        <taxon>Paenibacillaceae</taxon>
        <taxon>Cohnella</taxon>
    </lineage>
</organism>
<dbReference type="GO" id="GO:0016301">
    <property type="term" value="F:kinase activity"/>
    <property type="evidence" value="ECO:0007669"/>
    <property type="project" value="UniProtKB-KW"/>
</dbReference>
<keyword evidence="1" id="KW-0808">Transferase</keyword>
<keyword evidence="1" id="KW-0418">Kinase</keyword>
<reference evidence="2" key="1">
    <citation type="journal article" date="2019" name="Int. J. Syst. Evol. Microbiol.">
        <title>The Global Catalogue of Microorganisms (GCM) 10K type strain sequencing project: providing services to taxonomists for standard genome sequencing and annotation.</title>
        <authorList>
            <consortium name="The Broad Institute Genomics Platform"/>
            <consortium name="The Broad Institute Genome Sequencing Center for Infectious Disease"/>
            <person name="Wu L."/>
            <person name="Ma J."/>
        </authorList>
    </citation>
    <scope>NUCLEOTIDE SEQUENCE [LARGE SCALE GENOMIC DNA]</scope>
    <source>
        <strain evidence="2">KCTC 12907</strain>
    </source>
</reference>
<dbReference type="Proteomes" id="UP001596378">
    <property type="component" value="Unassembled WGS sequence"/>
</dbReference>